<dbReference type="SMART" id="SM00044">
    <property type="entry name" value="CYCc"/>
    <property type="match status" value="1"/>
</dbReference>
<dbReference type="CDD" id="cd07302">
    <property type="entry name" value="CHD"/>
    <property type="match status" value="1"/>
</dbReference>
<keyword evidence="2" id="KW-0812">Transmembrane</keyword>
<keyword evidence="2" id="KW-0472">Membrane</keyword>
<evidence type="ECO:0000313" key="4">
    <source>
        <dbReference type="EMBL" id="TYA15194.1"/>
    </source>
</evidence>
<feature type="transmembrane region" description="Helical" evidence="2">
    <location>
        <begin position="20"/>
        <end position="38"/>
    </location>
</feature>
<feature type="domain" description="Guanylate cyclase" evidence="3">
    <location>
        <begin position="83"/>
        <end position="215"/>
    </location>
</feature>
<dbReference type="PANTHER" id="PTHR43081">
    <property type="entry name" value="ADENYLATE CYCLASE, TERMINAL-DIFFERENTIATION SPECIFIC-RELATED"/>
    <property type="match status" value="1"/>
</dbReference>
<gene>
    <name evidence="4" type="ORF">FRY98_05995</name>
</gene>
<protein>
    <submittedName>
        <fullName evidence="4">Adenylate/guanylate cyclase domain-containing protein</fullName>
    </submittedName>
</protein>
<organism evidence="4 5">
    <name type="scientific">Paenibacillus faecis</name>
    <dbReference type="NCBI Taxonomy" id="862114"/>
    <lineage>
        <taxon>Bacteria</taxon>
        <taxon>Bacillati</taxon>
        <taxon>Bacillota</taxon>
        <taxon>Bacilli</taxon>
        <taxon>Bacillales</taxon>
        <taxon>Paenibacillaceae</taxon>
        <taxon>Paenibacillus</taxon>
    </lineage>
</organism>
<dbReference type="InterPro" id="IPR029787">
    <property type="entry name" value="Nucleotide_cyclase"/>
</dbReference>
<evidence type="ECO:0000256" key="2">
    <source>
        <dbReference type="SAM" id="Phobius"/>
    </source>
</evidence>
<dbReference type="InterPro" id="IPR050697">
    <property type="entry name" value="Adenylyl/Guanylyl_Cyclase_3/4"/>
</dbReference>
<dbReference type="PANTHER" id="PTHR43081:SF1">
    <property type="entry name" value="ADENYLATE CYCLASE, TERMINAL-DIFFERENTIATION SPECIFIC"/>
    <property type="match status" value="1"/>
</dbReference>
<dbReference type="AlphaFoldDB" id="A0A5D0D0T3"/>
<keyword evidence="2" id="KW-1133">Transmembrane helix</keyword>
<evidence type="ECO:0000313" key="5">
    <source>
        <dbReference type="Proteomes" id="UP000325218"/>
    </source>
</evidence>
<dbReference type="Proteomes" id="UP000325218">
    <property type="component" value="Unassembled WGS sequence"/>
</dbReference>
<accession>A0A5D0D0T3</accession>
<sequence length="263" mass="28813">MRELILSGLPFLQGKMPAGGVMLLLGAQAACLLCIVLLRLRGERRLRKVEHIIGRYMAPQVVHQILNSGEAGLRLGGTRRILTILFVDIRGFSLLSETAEPEEVVAILNEYLNLTAGCILRYEGTLDKFIGDAAMAVFNAPFFQEDHPMKAVQAAWAMKEGAAGLERRLMDRYGRQVQFGIGIHTGPAVFGNIGSLTRMDYTAVGDAVNTAARLESLAKPGQILISETTYEAVKDRIRVSSPGKLQMKGKEQEIVVYELEGVV</sequence>
<dbReference type="GO" id="GO:0006171">
    <property type="term" value="P:cAMP biosynthetic process"/>
    <property type="evidence" value="ECO:0007669"/>
    <property type="project" value="TreeGrafter"/>
</dbReference>
<reference evidence="4 5" key="1">
    <citation type="submission" date="2019-08" db="EMBL/GenBank/DDBJ databases">
        <title>Genome sequencing of Paenibacillus faecis DSM 23593(T).</title>
        <authorList>
            <person name="Kook J.-K."/>
            <person name="Park S.-N."/>
            <person name="Lim Y.K."/>
        </authorList>
    </citation>
    <scope>NUCLEOTIDE SEQUENCE [LARGE SCALE GENOMIC DNA]</scope>
    <source>
        <strain evidence="4 5">DSM 23593</strain>
    </source>
</reference>
<dbReference type="PROSITE" id="PS50125">
    <property type="entry name" value="GUANYLATE_CYCLASE_2"/>
    <property type="match status" value="1"/>
</dbReference>
<evidence type="ECO:0000259" key="3">
    <source>
        <dbReference type="PROSITE" id="PS50125"/>
    </source>
</evidence>
<keyword evidence="5" id="KW-1185">Reference proteome</keyword>
<comment type="similarity">
    <text evidence="1">Belongs to the adenylyl cyclase class-3 family.</text>
</comment>
<dbReference type="SUPFAM" id="SSF55073">
    <property type="entry name" value="Nucleotide cyclase"/>
    <property type="match status" value="1"/>
</dbReference>
<dbReference type="GO" id="GO:0004016">
    <property type="term" value="F:adenylate cyclase activity"/>
    <property type="evidence" value="ECO:0007669"/>
    <property type="project" value="UniProtKB-ARBA"/>
</dbReference>
<dbReference type="Gene3D" id="3.30.70.1230">
    <property type="entry name" value="Nucleotide cyclase"/>
    <property type="match status" value="1"/>
</dbReference>
<evidence type="ECO:0000256" key="1">
    <source>
        <dbReference type="ARBA" id="ARBA00005381"/>
    </source>
</evidence>
<dbReference type="InterPro" id="IPR001054">
    <property type="entry name" value="A/G_cyclase"/>
</dbReference>
<name>A0A5D0D0T3_9BACL</name>
<dbReference type="Pfam" id="PF00211">
    <property type="entry name" value="Guanylate_cyc"/>
    <property type="match status" value="1"/>
</dbReference>
<dbReference type="GO" id="GO:0035556">
    <property type="term" value="P:intracellular signal transduction"/>
    <property type="evidence" value="ECO:0007669"/>
    <property type="project" value="InterPro"/>
</dbReference>
<dbReference type="RefSeq" id="WP_148450785.1">
    <property type="nucleotide sequence ID" value="NZ_VSDO01000001.1"/>
</dbReference>
<dbReference type="EMBL" id="VSDO01000001">
    <property type="protein sequence ID" value="TYA15194.1"/>
    <property type="molecule type" value="Genomic_DNA"/>
</dbReference>
<dbReference type="OrthoDB" id="9806704at2"/>
<comment type="caution">
    <text evidence="4">The sequence shown here is derived from an EMBL/GenBank/DDBJ whole genome shotgun (WGS) entry which is preliminary data.</text>
</comment>
<proteinExistence type="inferred from homology"/>